<accession>A0A8H3IGY4</accession>
<dbReference type="CDD" id="cd17325">
    <property type="entry name" value="MFS_MdtG_SLC18_like"/>
    <property type="match status" value="1"/>
</dbReference>
<evidence type="ECO:0000259" key="8">
    <source>
        <dbReference type="PROSITE" id="PS50850"/>
    </source>
</evidence>
<keyword evidence="5 7" id="KW-0472">Membrane</keyword>
<name>A0A8H3IGY4_9LECA</name>
<feature type="transmembrane region" description="Helical" evidence="7">
    <location>
        <begin position="343"/>
        <end position="364"/>
    </location>
</feature>
<evidence type="ECO:0000256" key="1">
    <source>
        <dbReference type="ARBA" id="ARBA00004141"/>
    </source>
</evidence>
<evidence type="ECO:0000256" key="4">
    <source>
        <dbReference type="ARBA" id="ARBA00022989"/>
    </source>
</evidence>
<feature type="compositionally biased region" description="Basic and acidic residues" evidence="6">
    <location>
        <begin position="495"/>
        <end position="508"/>
    </location>
</feature>
<evidence type="ECO:0000313" key="9">
    <source>
        <dbReference type="EMBL" id="CAF9913254.1"/>
    </source>
</evidence>
<feature type="domain" description="Major facilitator superfamily (MFS) profile" evidence="8">
    <location>
        <begin position="32"/>
        <end position="479"/>
    </location>
</feature>
<proteinExistence type="predicted"/>
<dbReference type="PANTHER" id="PTHR23506">
    <property type="entry name" value="GH10249P"/>
    <property type="match status" value="1"/>
</dbReference>
<feature type="transmembrane region" description="Helical" evidence="7">
    <location>
        <begin position="370"/>
        <end position="399"/>
    </location>
</feature>
<feature type="transmembrane region" description="Helical" evidence="7">
    <location>
        <begin position="133"/>
        <end position="151"/>
    </location>
</feature>
<dbReference type="OrthoDB" id="5086884at2759"/>
<dbReference type="Proteomes" id="UP000664521">
    <property type="component" value="Unassembled WGS sequence"/>
</dbReference>
<dbReference type="PROSITE" id="PS50850">
    <property type="entry name" value="MFS"/>
    <property type="match status" value="1"/>
</dbReference>
<keyword evidence="10" id="KW-1185">Reference proteome</keyword>
<dbReference type="SUPFAM" id="SSF103473">
    <property type="entry name" value="MFS general substrate transporter"/>
    <property type="match status" value="1"/>
</dbReference>
<keyword evidence="3 7" id="KW-0812">Transmembrane</keyword>
<dbReference type="InterPro" id="IPR020846">
    <property type="entry name" value="MFS_dom"/>
</dbReference>
<feature type="region of interest" description="Disordered" evidence="6">
    <location>
        <begin position="223"/>
        <end position="260"/>
    </location>
</feature>
<feature type="region of interest" description="Disordered" evidence="6">
    <location>
        <begin position="480"/>
        <end position="514"/>
    </location>
</feature>
<evidence type="ECO:0000256" key="2">
    <source>
        <dbReference type="ARBA" id="ARBA00022448"/>
    </source>
</evidence>
<dbReference type="EMBL" id="CAJPDS010000012">
    <property type="protein sequence ID" value="CAF9913254.1"/>
    <property type="molecule type" value="Genomic_DNA"/>
</dbReference>
<dbReference type="Gene3D" id="1.20.1250.20">
    <property type="entry name" value="MFS general substrate transporter like domains"/>
    <property type="match status" value="1"/>
</dbReference>
<dbReference type="InterPro" id="IPR011701">
    <property type="entry name" value="MFS"/>
</dbReference>
<feature type="transmembrane region" description="Helical" evidence="7">
    <location>
        <begin position="192"/>
        <end position="211"/>
    </location>
</feature>
<dbReference type="PANTHER" id="PTHR23506:SF23">
    <property type="entry name" value="GH10249P"/>
    <property type="match status" value="1"/>
</dbReference>
<feature type="transmembrane region" description="Helical" evidence="7">
    <location>
        <begin position="163"/>
        <end position="186"/>
    </location>
</feature>
<comment type="subcellular location">
    <subcellularLocation>
        <location evidence="1">Membrane</location>
        <topology evidence="1">Multi-pass membrane protein</topology>
    </subcellularLocation>
</comment>
<keyword evidence="2" id="KW-0813">Transport</keyword>
<gene>
    <name evidence="9" type="ORF">HETSPECPRED_001371</name>
</gene>
<feature type="transmembrane region" description="Helical" evidence="7">
    <location>
        <begin position="420"/>
        <end position="441"/>
    </location>
</feature>
<organism evidence="9 10">
    <name type="scientific">Heterodermia speciosa</name>
    <dbReference type="NCBI Taxonomy" id="116794"/>
    <lineage>
        <taxon>Eukaryota</taxon>
        <taxon>Fungi</taxon>
        <taxon>Dikarya</taxon>
        <taxon>Ascomycota</taxon>
        <taxon>Pezizomycotina</taxon>
        <taxon>Lecanoromycetes</taxon>
        <taxon>OSLEUM clade</taxon>
        <taxon>Lecanoromycetidae</taxon>
        <taxon>Caliciales</taxon>
        <taxon>Physciaceae</taxon>
        <taxon>Heterodermia</taxon>
    </lineage>
</organism>
<feature type="transmembrane region" description="Helical" evidence="7">
    <location>
        <begin position="71"/>
        <end position="94"/>
    </location>
</feature>
<keyword evidence="4 7" id="KW-1133">Transmembrane helix</keyword>
<feature type="transmembrane region" description="Helical" evidence="7">
    <location>
        <begin position="106"/>
        <end position="127"/>
    </location>
</feature>
<evidence type="ECO:0000256" key="7">
    <source>
        <dbReference type="SAM" id="Phobius"/>
    </source>
</evidence>
<evidence type="ECO:0000313" key="10">
    <source>
        <dbReference type="Proteomes" id="UP000664521"/>
    </source>
</evidence>
<dbReference type="InterPro" id="IPR036259">
    <property type="entry name" value="MFS_trans_sf"/>
</dbReference>
<feature type="transmembrane region" description="Helical" evidence="7">
    <location>
        <begin position="453"/>
        <end position="475"/>
    </location>
</feature>
<reference evidence="9" key="1">
    <citation type="submission" date="2021-03" db="EMBL/GenBank/DDBJ databases">
        <authorList>
            <person name="Tagirdzhanova G."/>
        </authorList>
    </citation>
    <scope>NUCLEOTIDE SEQUENCE</scope>
</reference>
<evidence type="ECO:0000256" key="6">
    <source>
        <dbReference type="SAM" id="MobiDB-lite"/>
    </source>
</evidence>
<dbReference type="GO" id="GO:0016020">
    <property type="term" value="C:membrane"/>
    <property type="evidence" value="ECO:0007669"/>
    <property type="project" value="UniProtKB-SubCell"/>
</dbReference>
<dbReference type="GO" id="GO:0022857">
    <property type="term" value="F:transmembrane transporter activity"/>
    <property type="evidence" value="ECO:0007669"/>
    <property type="project" value="InterPro"/>
</dbReference>
<comment type="caution">
    <text evidence="9">The sequence shown here is derived from an EMBL/GenBank/DDBJ whole genome shotgun (WGS) entry which is preliminary data.</text>
</comment>
<feature type="compositionally biased region" description="Polar residues" evidence="6">
    <location>
        <begin position="241"/>
        <end position="259"/>
    </location>
</feature>
<feature type="transmembrane region" description="Helical" evidence="7">
    <location>
        <begin position="31"/>
        <end position="59"/>
    </location>
</feature>
<dbReference type="InterPro" id="IPR050930">
    <property type="entry name" value="MFS_Vesicular_Transporter"/>
</dbReference>
<protein>
    <recommendedName>
        <fullName evidence="8">Major facilitator superfamily (MFS) profile domain-containing protein</fullName>
    </recommendedName>
</protein>
<feature type="transmembrane region" description="Helical" evidence="7">
    <location>
        <begin position="270"/>
        <end position="296"/>
    </location>
</feature>
<dbReference type="Pfam" id="PF07690">
    <property type="entry name" value="MFS_1"/>
    <property type="match status" value="1"/>
</dbReference>
<feature type="transmembrane region" description="Helical" evidence="7">
    <location>
        <begin position="308"/>
        <end position="331"/>
    </location>
</feature>
<dbReference type="AlphaFoldDB" id="A0A8H3IGY4"/>
<evidence type="ECO:0000256" key="3">
    <source>
        <dbReference type="ARBA" id="ARBA00022692"/>
    </source>
</evidence>
<sequence length="514" mass="54995">MTAAVRDLLAWRKRDASSPPPYLKYRSSKSFIILTVCFASFTDIFLYGVVVPVIPFALLNRVGVPEENVQHWVSVLLAVYAAALIACPPIAGWLTDHYKSRRVPFILALFALAGATVMLCLGSSIAILVAGRFLQGVAGGVVVTVSLALLADTVGHEDIGQAVGWLTLSISVANLVSPLLGGVVYARAGYYAVYYMAIALIVVDIILRLLLIERKTARKWQSPDEEIQEPLPGSPHRSEAENSVPTTDPNSPATASSLSSKKKRFSTPPVFTLLSSYRLLSAIWCTFAIALLMTAWDAVLPLRVYKLFGWSSLGAGLIFLPLLLPSFAAPLVGKYSDSRGPRLPVFLCFLLGSPFVTLLLLVDHSGTRQVVLLCALLALAGFSFPMGITAVLVEFTYAVDAVEKRRGEGCFGEMGAYAQAYGLFTTAYAAGMLVGPLWAGLVETSAGWTTMCWSLGLLSAVSAVPAGLITGGLLWKRGRNKGQSGDAEALPDTATSHRADDIPEKEKPVVSPGL</sequence>
<evidence type="ECO:0000256" key="5">
    <source>
        <dbReference type="ARBA" id="ARBA00023136"/>
    </source>
</evidence>